<dbReference type="InterPro" id="IPR052574">
    <property type="entry name" value="CDIRP"/>
</dbReference>
<evidence type="ECO:0000259" key="5">
    <source>
        <dbReference type="Pfam" id="PF18962"/>
    </source>
</evidence>
<dbReference type="PROSITE" id="PS51450">
    <property type="entry name" value="LRR"/>
    <property type="match status" value="3"/>
</dbReference>
<dbReference type="EMBL" id="VEVQ02000001">
    <property type="protein sequence ID" value="NHN24472.1"/>
    <property type="molecule type" value="Genomic_DNA"/>
</dbReference>
<dbReference type="InterPro" id="IPR001611">
    <property type="entry name" value="Leu-rich_rpt"/>
</dbReference>
<accession>A0ABX0IKY1</accession>
<gene>
    <name evidence="7" type="ORF">FIA58_002185</name>
</gene>
<dbReference type="NCBIfam" id="TIGR04183">
    <property type="entry name" value="Por_Secre_tail"/>
    <property type="match status" value="1"/>
</dbReference>
<dbReference type="SMART" id="SM00369">
    <property type="entry name" value="LRR_TYP"/>
    <property type="match status" value="4"/>
</dbReference>
<evidence type="ECO:0000256" key="4">
    <source>
        <dbReference type="SAM" id="SignalP"/>
    </source>
</evidence>
<comment type="caution">
    <text evidence="7">The sequence shown here is derived from an EMBL/GenBank/DDBJ whole genome shotgun (WGS) entry which is preliminary data.</text>
</comment>
<keyword evidence="1" id="KW-0433">Leucine-rich repeat</keyword>
<dbReference type="InterPro" id="IPR047589">
    <property type="entry name" value="DUF11_rpt"/>
</dbReference>
<feature type="signal peptide" evidence="4">
    <location>
        <begin position="1"/>
        <end position="19"/>
    </location>
</feature>
<protein>
    <submittedName>
        <fullName evidence="7">T9SS type A sorting domain-containing protein</fullName>
    </submittedName>
</protein>
<dbReference type="PANTHER" id="PTHR47566:SF1">
    <property type="entry name" value="PROTEIN NUD1"/>
    <property type="match status" value="1"/>
</dbReference>
<evidence type="ECO:0000313" key="7">
    <source>
        <dbReference type="EMBL" id="NHN24472.1"/>
    </source>
</evidence>
<keyword evidence="2 4" id="KW-0732">Signal</keyword>
<name>A0ABX0IKY1_9FLAO</name>
<reference evidence="7" key="1">
    <citation type="submission" date="2019-05" db="EMBL/GenBank/DDBJ databases">
        <authorList>
            <person name="Lianzixin W."/>
        </authorList>
    </citation>
    <scope>NUCLEOTIDE SEQUENCE</scope>
    <source>
        <strain evidence="7">EC11</strain>
    </source>
</reference>
<dbReference type="Pfam" id="PF18962">
    <property type="entry name" value="Por_Secre_tail"/>
    <property type="match status" value="1"/>
</dbReference>
<dbReference type="NCBIfam" id="TIGR01451">
    <property type="entry name" value="B_ant_repeat"/>
    <property type="match status" value="1"/>
</dbReference>
<evidence type="ECO:0000256" key="3">
    <source>
        <dbReference type="ARBA" id="ARBA00022737"/>
    </source>
</evidence>
<dbReference type="InterPro" id="IPR026444">
    <property type="entry name" value="Secre_tail"/>
</dbReference>
<reference evidence="7" key="2">
    <citation type="submission" date="2020-02" db="EMBL/GenBank/DDBJ databases">
        <title>Flavobacterium profundi sp. nov., isolated from a deep-sea seamount.</title>
        <authorList>
            <person name="Zhang D.-C."/>
        </authorList>
    </citation>
    <scope>NUCLEOTIDE SEQUENCE</scope>
    <source>
        <strain evidence="7">EC11</strain>
    </source>
</reference>
<dbReference type="SUPFAM" id="SSF52047">
    <property type="entry name" value="RNI-like"/>
    <property type="match status" value="1"/>
</dbReference>
<proteinExistence type="predicted"/>
<evidence type="ECO:0000256" key="1">
    <source>
        <dbReference type="ARBA" id="ARBA00022614"/>
    </source>
</evidence>
<feature type="domain" description="DUF7619" evidence="6">
    <location>
        <begin position="674"/>
        <end position="804"/>
    </location>
</feature>
<dbReference type="RefSeq" id="WP_140959570.1">
    <property type="nucleotide sequence ID" value="NZ_VEVQ02000001.1"/>
</dbReference>
<evidence type="ECO:0000256" key="2">
    <source>
        <dbReference type="ARBA" id="ARBA00022729"/>
    </source>
</evidence>
<evidence type="ECO:0000259" key="6">
    <source>
        <dbReference type="Pfam" id="PF24595"/>
    </source>
</evidence>
<keyword evidence="8" id="KW-1185">Reference proteome</keyword>
<dbReference type="Proteomes" id="UP000817854">
    <property type="component" value="Unassembled WGS sequence"/>
</dbReference>
<feature type="domain" description="Secretion system C-terminal sorting" evidence="5">
    <location>
        <begin position="821"/>
        <end position="889"/>
    </location>
</feature>
<keyword evidence="3" id="KW-0677">Repeat</keyword>
<dbReference type="InterPro" id="IPR003591">
    <property type="entry name" value="Leu-rich_rpt_typical-subtyp"/>
</dbReference>
<dbReference type="PANTHER" id="PTHR47566">
    <property type="match status" value="1"/>
</dbReference>
<dbReference type="Pfam" id="PF24595">
    <property type="entry name" value="DUF7619"/>
    <property type="match status" value="1"/>
</dbReference>
<feature type="chain" id="PRO_5046089262" evidence="4">
    <location>
        <begin position="20"/>
        <end position="891"/>
    </location>
</feature>
<evidence type="ECO:0000313" key="8">
    <source>
        <dbReference type="Proteomes" id="UP000817854"/>
    </source>
</evidence>
<organism evidence="7 8">
    <name type="scientific">Flavobacterium jejuense</name>
    <dbReference type="NCBI Taxonomy" id="1544455"/>
    <lineage>
        <taxon>Bacteria</taxon>
        <taxon>Pseudomonadati</taxon>
        <taxon>Bacteroidota</taxon>
        <taxon>Flavobacteriia</taxon>
        <taxon>Flavobacteriales</taxon>
        <taxon>Flavobacteriaceae</taxon>
        <taxon>Flavobacterium</taxon>
    </lineage>
</organism>
<sequence>MMKKIYLLLLVLLGLNLQAQIVNIPDANFKAKLLSASSSNQIASTQTPNTFNGSVSMYHKIDTNEDGEIQVSEALTIKYLNVSSSNISSITGLEAFTNILYLNATNNQLSNVNFSSNLNLKFIQLSNNIITNIDCSQNLNLNTINLFSNQLLTIDVSNLSSLKTLDLSFNQLTTIDISSNQNLESFSVGNNNLTSINLSNNSNLTLLRIYSNQISTIDLSILTNLNWLELDSNQLTSIDLSNNTNLTYIQLGGNQLSTIDVSMLSNLDFLNIPQNFLTSINLTNNINLSQLSIAKNQLTELDVSNNTNLFILNCYDNLISSLDISSLTGLKFLYFEKNQITNIDVSNNSLLETLACNNNQLTIIDITNNPFLRSLKCKDNPLLESLFIKNGNLNTWSNLDFSNNSNLEYICADEGDLALVQQKITDYNYSNCHVNSYCSFTPNGTSFSISGKIKYDFNSNGCDLADLNYTNLKFSIVNGTNSGSLISNQTGNYNIPVQAGSHTITPNLENPTYFNISPTSFTVNFPTQASPFTQDFCVTANGVHSDVEVVVLPTVSARPGFDAKYKISYRNKGNQVENGSVSLTFEDTVLDYLSSNPVFNSQATNSYTWNYTNLQPFETREIEIVFNVNSPTETPTVNIDDVLNYTATISTSNTDETPNDNTFTLNQTVVGSYDPNDKTCLEGEIVSPDMIGEYVHYLIRFENTGTYPAENVVVKDMIDLTKFDIATLIPLKGSHDFYTRIKDNKVEFIFENINLDFNDATNDGYVAFKIKTKPTLVVGDTFSNDANIYFDYNFPITTNTYTTTIQALSSQDFDFVSQFTLYPNPVKDVLHFNSKENLEIQSVEIYNMLGQIVISVPNASKSIDVSSLTNGDYFVKVNTEKGSATTKLIKE</sequence>
<dbReference type="SUPFAM" id="SSF52058">
    <property type="entry name" value="L domain-like"/>
    <property type="match status" value="1"/>
</dbReference>
<dbReference type="Gene3D" id="3.80.10.10">
    <property type="entry name" value="Ribonuclease Inhibitor"/>
    <property type="match status" value="2"/>
</dbReference>
<dbReference type="InterPro" id="IPR055353">
    <property type="entry name" value="DUF7619"/>
</dbReference>
<dbReference type="SMART" id="SM00365">
    <property type="entry name" value="LRR_SD22"/>
    <property type="match status" value="5"/>
</dbReference>
<dbReference type="InterPro" id="IPR032675">
    <property type="entry name" value="LRR_dom_sf"/>
</dbReference>